<evidence type="ECO:0000313" key="2">
    <source>
        <dbReference type="Proteomes" id="UP001152795"/>
    </source>
</evidence>
<comment type="caution">
    <text evidence="1">The sequence shown here is derived from an EMBL/GenBank/DDBJ whole genome shotgun (WGS) entry which is preliminary data.</text>
</comment>
<reference evidence="1" key="1">
    <citation type="submission" date="2020-04" db="EMBL/GenBank/DDBJ databases">
        <authorList>
            <person name="Alioto T."/>
            <person name="Alioto T."/>
            <person name="Gomez Garrido J."/>
        </authorList>
    </citation>
    <scope>NUCLEOTIDE SEQUENCE</scope>
    <source>
        <strain evidence="1">A484AB</strain>
    </source>
</reference>
<dbReference type="AlphaFoldDB" id="A0A6S7KHH7"/>
<dbReference type="InterPro" id="IPR007110">
    <property type="entry name" value="Ig-like_dom"/>
</dbReference>
<name>A0A6S7KHH7_PARCT</name>
<dbReference type="Proteomes" id="UP001152795">
    <property type="component" value="Unassembled WGS sequence"/>
</dbReference>
<protein>
    <submittedName>
        <fullName evidence="1">---NA</fullName>
    </submittedName>
</protein>
<evidence type="ECO:0000313" key="1">
    <source>
        <dbReference type="EMBL" id="CAB4027673.1"/>
    </source>
</evidence>
<dbReference type="PROSITE" id="PS50835">
    <property type="entry name" value="IG_LIKE"/>
    <property type="match status" value="1"/>
</dbReference>
<sequence>MELTAWIVFLSAITFTMPQKMELCRIKADCVPTQPSNISFVLGNPKEKTKYLPPGPISLSCEVTGDVDMIRWIRNNSDGESKLINSTLLNAKVGHLEDFPKDNKFPYTYRCIANGKCCDEHRSPSITVVGKY</sequence>
<gene>
    <name evidence="1" type="ORF">PACLA_8A062996</name>
</gene>
<proteinExistence type="predicted"/>
<keyword evidence="2" id="KW-1185">Reference proteome</keyword>
<organism evidence="1 2">
    <name type="scientific">Paramuricea clavata</name>
    <name type="common">Red gorgonian</name>
    <name type="synonym">Violescent sea-whip</name>
    <dbReference type="NCBI Taxonomy" id="317549"/>
    <lineage>
        <taxon>Eukaryota</taxon>
        <taxon>Metazoa</taxon>
        <taxon>Cnidaria</taxon>
        <taxon>Anthozoa</taxon>
        <taxon>Octocorallia</taxon>
        <taxon>Malacalcyonacea</taxon>
        <taxon>Plexauridae</taxon>
        <taxon>Paramuricea</taxon>
    </lineage>
</organism>
<dbReference type="EMBL" id="CACRXK020014952">
    <property type="protein sequence ID" value="CAB4027673.1"/>
    <property type="molecule type" value="Genomic_DNA"/>
</dbReference>
<accession>A0A6S7KHH7</accession>